<proteinExistence type="predicted"/>
<dbReference type="EMBL" id="JAANIU010006076">
    <property type="protein sequence ID" value="KAG1543854.1"/>
    <property type="molecule type" value="Genomic_DNA"/>
</dbReference>
<keyword evidence="3" id="KW-1185">Reference proteome</keyword>
<accession>A0A9P6YAZ3</accession>
<protein>
    <recommendedName>
        <fullName evidence="4">Transglutaminase-like domain-containing protein</fullName>
    </recommendedName>
</protein>
<feature type="compositionally biased region" description="Polar residues" evidence="1">
    <location>
        <begin position="220"/>
        <end position="230"/>
    </location>
</feature>
<evidence type="ECO:0000313" key="2">
    <source>
        <dbReference type="EMBL" id="KAG1543854.1"/>
    </source>
</evidence>
<sequence>MPNNPAVDVLIGKASKLLRAQHADLQMNGYQSKSRDVVWKQVSAIYSTLAAESLHYAEPPASFGVDGQKIRTPDRIMEARVATCLDLAMLFSSCLEQAGLRPVILMKDGHAWVGVWLHQACFADPLTDDVQAVRKRVDSGEFLVFETTGIAQHPNFRPSLRLALEQGAVPGQRRWLKQLHPRSRGALRAAWRRLWRDGRAANLELELTRGNEPSQHLRLSRTSPNSTRPMHSSVGAPNC</sequence>
<comment type="caution">
    <text evidence="2">The sequence shown here is derived from an EMBL/GenBank/DDBJ whole genome shotgun (WGS) entry which is preliminary data.</text>
</comment>
<evidence type="ECO:0008006" key="4">
    <source>
        <dbReference type="Google" id="ProtNLM"/>
    </source>
</evidence>
<organism evidence="2 3">
    <name type="scientific">Rhizopus delemar</name>
    <dbReference type="NCBI Taxonomy" id="936053"/>
    <lineage>
        <taxon>Eukaryota</taxon>
        <taxon>Fungi</taxon>
        <taxon>Fungi incertae sedis</taxon>
        <taxon>Mucoromycota</taxon>
        <taxon>Mucoromycotina</taxon>
        <taxon>Mucoromycetes</taxon>
        <taxon>Mucorales</taxon>
        <taxon>Mucorineae</taxon>
        <taxon>Rhizopodaceae</taxon>
        <taxon>Rhizopus</taxon>
    </lineage>
</organism>
<dbReference type="Proteomes" id="UP000740926">
    <property type="component" value="Unassembled WGS sequence"/>
</dbReference>
<dbReference type="AlphaFoldDB" id="A0A9P6YAZ3"/>
<evidence type="ECO:0000313" key="3">
    <source>
        <dbReference type="Proteomes" id="UP000740926"/>
    </source>
</evidence>
<reference evidence="2 3" key="1">
    <citation type="journal article" date="2020" name="Microb. Genom.">
        <title>Genetic diversity of clinical and environmental Mucorales isolates obtained from an investigation of mucormycosis cases among solid organ transplant recipients.</title>
        <authorList>
            <person name="Nguyen M.H."/>
            <person name="Kaul D."/>
            <person name="Muto C."/>
            <person name="Cheng S.J."/>
            <person name="Richter R.A."/>
            <person name="Bruno V.M."/>
            <person name="Liu G."/>
            <person name="Beyhan S."/>
            <person name="Sundermann A.J."/>
            <person name="Mounaud S."/>
            <person name="Pasculle A.W."/>
            <person name="Nierman W.C."/>
            <person name="Driscoll E."/>
            <person name="Cumbie R."/>
            <person name="Clancy C.J."/>
            <person name="Dupont C.L."/>
        </authorList>
    </citation>
    <scope>NUCLEOTIDE SEQUENCE [LARGE SCALE GENOMIC DNA]</scope>
    <source>
        <strain evidence="2 3">GL24</strain>
    </source>
</reference>
<feature type="region of interest" description="Disordered" evidence="1">
    <location>
        <begin position="209"/>
        <end position="239"/>
    </location>
</feature>
<gene>
    <name evidence="2" type="ORF">G6F50_013941</name>
</gene>
<evidence type="ECO:0000256" key="1">
    <source>
        <dbReference type="SAM" id="MobiDB-lite"/>
    </source>
</evidence>
<name>A0A9P6YAZ3_9FUNG</name>